<dbReference type="Proteomes" id="UP000198847">
    <property type="component" value="Unassembled WGS sequence"/>
</dbReference>
<dbReference type="Pfam" id="PF01041">
    <property type="entry name" value="DegT_DnrJ_EryC1"/>
    <property type="match status" value="1"/>
</dbReference>
<dbReference type="InterPro" id="IPR015422">
    <property type="entry name" value="PyrdxlP-dep_Trfase_small"/>
</dbReference>
<dbReference type="AlphaFoldDB" id="A0A1H8RWQ2"/>
<dbReference type="PANTHER" id="PTHR30244">
    <property type="entry name" value="TRANSAMINASE"/>
    <property type="match status" value="1"/>
</dbReference>
<evidence type="ECO:0000313" key="4">
    <source>
        <dbReference type="EMBL" id="SEO70717.1"/>
    </source>
</evidence>
<dbReference type="Gene3D" id="3.90.1150.10">
    <property type="entry name" value="Aspartate Aminotransferase, domain 1"/>
    <property type="match status" value="1"/>
</dbReference>
<comment type="similarity">
    <text evidence="3">Belongs to the DegT/DnrJ/EryC1 family.</text>
</comment>
<dbReference type="STRING" id="112903.SAMN04490178_104107"/>
<reference evidence="4 5" key="1">
    <citation type="submission" date="2016-10" db="EMBL/GenBank/DDBJ databases">
        <authorList>
            <person name="de Groot N.N."/>
        </authorList>
    </citation>
    <scope>NUCLEOTIDE SEQUENCE [LARGE SCALE GENOMIC DNA]</scope>
    <source>
        <strain evidence="4 5">DSM 13305</strain>
    </source>
</reference>
<proteinExistence type="inferred from homology"/>
<evidence type="ECO:0000256" key="2">
    <source>
        <dbReference type="PIRSR" id="PIRSR000390-2"/>
    </source>
</evidence>
<dbReference type="GO" id="GO:0008483">
    <property type="term" value="F:transaminase activity"/>
    <property type="evidence" value="ECO:0007669"/>
    <property type="project" value="TreeGrafter"/>
</dbReference>
<dbReference type="InterPro" id="IPR015424">
    <property type="entry name" value="PyrdxlP-dep_Trfase"/>
</dbReference>
<keyword evidence="2 3" id="KW-0663">Pyridoxal phosphate</keyword>
<dbReference type="InterPro" id="IPR015421">
    <property type="entry name" value="PyrdxlP-dep_Trfase_major"/>
</dbReference>
<evidence type="ECO:0000256" key="1">
    <source>
        <dbReference type="PIRSR" id="PIRSR000390-1"/>
    </source>
</evidence>
<dbReference type="Gene3D" id="3.40.640.10">
    <property type="entry name" value="Type I PLP-dependent aspartate aminotransferase-like (Major domain)"/>
    <property type="match status" value="1"/>
</dbReference>
<evidence type="ECO:0000313" key="5">
    <source>
        <dbReference type="Proteomes" id="UP000198847"/>
    </source>
</evidence>
<dbReference type="GO" id="GO:0000271">
    <property type="term" value="P:polysaccharide biosynthetic process"/>
    <property type="evidence" value="ECO:0007669"/>
    <property type="project" value="TreeGrafter"/>
</dbReference>
<accession>A0A1H8RWQ2</accession>
<dbReference type="EMBL" id="FODY01000004">
    <property type="protein sequence ID" value="SEO70717.1"/>
    <property type="molecule type" value="Genomic_DNA"/>
</dbReference>
<feature type="active site" description="Proton acceptor" evidence="1">
    <location>
        <position position="185"/>
    </location>
</feature>
<dbReference type="GO" id="GO:0030170">
    <property type="term" value="F:pyridoxal phosphate binding"/>
    <property type="evidence" value="ECO:0007669"/>
    <property type="project" value="TreeGrafter"/>
</dbReference>
<gene>
    <name evidence="4" type="ORF">SAMN04490178_104107</name>
</gene>
<sequence>MIKLSSPSLGIDEYRAVERVLRSGQLVHGEECELFEQELARYLDCKEVIIVSSGTAALHLALVALGIGVGDAVLVPDFTFPATVNVVELVGARPILVDVDLHTYNITPENIQAAIDNWQGTEKVKAIMPVHEFGCPANMTEIMTIAKKHNLLVIEDAACGLGATHQGKKVGTFGQAGCFSFHPRKAITTGEGGAIVTNDAELAAKLRIWRNHGMRKAEQGIEFVLPGFNYRLTNFQAAMGRAQLVKFDGWLQVRSKLQQLYRQELAKTELLLPNELVGHAWQTFMVVLPQHVERSSVIARLKEMGIEASLGAQAVHCQPYYQQKYSEMCRMHQKNNAERLYIHGLALPHCQDYSIRDIQFVSQKIREILK</sequence>
<keyword evidence="5" id="KW-1185">Reference proteome</keyword>
<dbReference type="PIRSF" id="PIRSF000390">
    <property type="entry name" value="PLP_StrS"/>
    <property type="match status" value="1"/>
</dbReference>
<dbReference type="CDD" id="cd00616">
    <property type="entry name" value="AHBA_syn"/>
    <property type="match status" value="1"/>
</dbReference>
<feature type="modified residue" description="N6-(pyridoxal phosphate)lysine" evidence="2">
    <location>
        <position position="185"/>
    </location>
</feature>
<dbReference type="InterPro" id="IPR000653">
    <property type="entry name" value="DegT/StrS_aminotransferase"/>
</dbReference>
<dbReference type="SUPFAM" id="SSF53383">
    <property type="entry name" value="PLP-dependent transferases"/>
    <property type="match status" value="1"/>
</dbReference>
<dbReference type="RefSeq" id="WP_177173466.1">
    <property type="nucleotide sequence ID" value="NZ_FODY01000004.1"/>
</dbReference>
<evidence type="ECO:0000256" key="3">
    <source>
        <dbReference type="RuleBase" id="RU004508"/>
    </source>
</evidence>
<protein>
    <submittedName>
        <fullName evidence="4">dTDP-4-amino-4,6-dideoxygalactose transaminase</fullName>
    </submittedName>
</protein>
<organism evidence="4 5">
    <name type="scientific">Propionispora vibrioides</name>
    <dbReference type="NCBI Taxonomy" id="112903"/>
    <lineage>
        <taxon>Bacteria</taxon>
        <taxon>Bacillati</taxon>
        <taxon>Bacillota</taxon>
        <taxon>Negativicutes</taxon>
        <taxon>Selenomonadales</taxon>
        <taxon>Sporomusaceae</taxon>
        <taxon>Propionispora</taxon>
    </lineage>
</organism>
<dbReference type="PANTHER" id="PTHR30244:SF34">
    <property type="entry name" value="DTDP-4-AMINO-4,6-DIDEOXYGALACTOSE TRANSAMINASE"/>
    <property type="match status" value="1"/>
</dbReference>
<name>A0A1H8RWQ2_9FIRM</name>